<dbReference type="Gene3D" id="2.40.128.590">
    <property type="entry name" value="CpcT/CpeT domain"/>
    <property type="match status" value="1"/>
</dbReference>
<dbReference type="InterPro" id="IPR038672">
    <property type="entry name" value="CpcT/CpeT_sf"/>
</dbReference>
<feature type="signal peptide" evidence="3">
    <location>
        <begin position="1"/>
        <end position="19"/>
    </location>
</feature>
<dbReference type="PANTHER" id="PTHR35137:SF1">
    <property type="entry name" value="CHROMOPHORE LYASE CRL, CHLOROPLASTIC"/>
    <property type="match status" value="1"/>
</dbReference>
<reference evidence="4 5" key="1">
    <citation type="submission" date="2022-01" db="EMBL/GenBank/DDBJ databases">
        <title>Mariniradius saccharolyticus sp. nov., isolated from sediment of a river.</title>
        <authorList>
            <person name="Liu H."/>
        </authorList>
    </citation>
    <scope>NUCLEOTIDE SEQUENCE [LARGE SCALE GENOMIC DNA]</scope>
    <source>
        <strain evidence="4 5">RY-2</strain>
    </source>
</reference>
<organism evidence="4 5">
    <name type="scientific">Mariniradius sediminis</name>
    <dbReference type="NCBI Taxonomy" id="2909237"/>
    <lineage>
        <taxon>Bacteria</taxon>
        <taxon>Pseudomonadati</taxon>
        <taxon>Bacteroidota</taxon>
        <taxon>Cytophagia</taxon>
        <taxon>Cytophagales</taxon>
        <taxon>Cyclobacteriaceae</taxon>
        <taxon>Mariniradius</taxon>
    </lineage>
</organism>
<feature type="chain" id="PRO_5045249217" evidence="3">
    <location>
        <begin position="20"/>
        <end position="211"/>
    </location>
</feature>
<evidence type="ECO:0000313" key="4">
    <source>
        <dbReference type="EMBL" id="MCF1750237.1"/>
    </source>
</evidence>
<accession>A0ABS9BRY6</accession>
<keyword evidence="5" id="KW-1185">Reference proteome</keyword>
<dbReference type="RefSeq" id="WP_234860355.1">
    <property type="nucleotide sequence ID" value="NZ_JAKEVZ010000002.1"/>
</dbReference>
<comment type="similarity">
    <text evidence="1">Belongs to the CpcT/CpeT biliprotein lyase family.</text>
</comment>
<sequence>MQRYLVLCIFWLVSLPSLCQHLQLGKKDLKELRDMMAGTFSSEAQSKEDADFFHISLEMRPIWQKNKDGYWLYVEQAMATTKDKPYRQRVYHLYQMDDTTLVSQVYELKEPEKFAGKANDPTALGSLTPDQLVSKEGCGIFLRKTKTGIFEGSTQDKACPSNLRGARFTTSKVTLTKDGMESWDQGWDANGQQVWGATKGGYRFDKIKAAK</sequence>
<protein>
    <submittedName>
        <fullName evidence="4">Chromophore lyase CpcT/CpeT</fullName>
    </submittedName>
</protein>
<dbReference type="EMBL" id="JAKEVZ010000002">
    <property type="protein sequence ID" value="MCF1750237.1"/>
    <property type="molecule type" value="Genomic_DNA"/>
</dbReference>
<dbReference type="HAMAP" id="MF_01460">
    <property type="entry name" value="Chrphore_lyase_CpxT"/>
    <property type="match status" value="1"/>
</dbReference>
<dbReference type="Proteomes" id="UP001201449">
    <property type="component" value="Unassembled WGS sequence"/>
</dbReference>
<dbReference type="Pfam" id="PF06206">
    <property type="entry name" value="CpeT"/>
    <property type="match status" value="1"/>
</dbReference>
<dbReference type="InterPro" id="IPR010404">
    <property type="entry name" value="CpcT/CpeT"/>
</dbReference>
<keyword evidence="2 4" id="KW-0456">Lyase</keyword>
<evidence type="ECO:0000256" key="2">
    <source>
        <dbReference type="ARBA" id="ARBA00023239"/>
    </source>
</evidence>
<evidence type="ECO:0000256" key="3">
    <source>
        <dbReference type="SAM" id="SignalP"/>
    </source>
</evidence>
<dbReference type="GO" id="GO:0016829">
    <property type="term" value="F:lyase activity"/>
    <property type="evidence" value="ECO:0007669"/>
    <property type="project" value="UniProtKB-KW"/>
</dbReference>
<evidence type="ECO:0000256" key="1">
    <source>
        <dbReference type="ARBA" id="ARBA00008206"/>
    </source>
</evidence>
<name>A0ABS9BRY6_9BACT</name>
<evidence type="ECO:0000313" key="5">
    <source>
        <dbReference type="Proteomes" id="UP001201449"/>
    </source>
</evidence>
<keyword evidence="3" id="KW-0732">Signal</keyword>
<dbReference type="PANTHER" id="PTHR35137">
    <property type="entry name" value="CHROMOPHORE LYASE CRL, CHLOROPLASTIC"/>
    <property type="match status" value="1"/>
</dbReference>
<gene>
    <name evidence="4" type="ORF">L0U89_04070</name>
</gene>
<dbReference type="CDD" id="cd16338">
    <property type="entry name" value="CpcT"/>
    <property type="match status" value="1"/>
</dbReference>
<comment type="caution">
    <text evidence="4">The sequence shown here is derived from an EMBL/GenBank/DDBJ whole genome shotgun (WGS) entry which is preliminary data.</text>
</comment>
<proteinExistence type="inferred from homology"/>